<dbReference type="GO" id="GO:0043916">
    <property type="term" value="F:DNA-7-methylguanine glycosylase activity"/>
    <property type="evidence" value="ECO:0007669"/>
    <property type="project" value="TreeGrafter"/>
</dbReference>
<dbReference type="GO" id="GO:0006285">
    <property type="term" value="P:base-excision repair, AP site formation"/>
    <property type="evidence" value="ECO:0007669"/>
    <property type="project" value="TreeGrafter"/>
</dbReference>
<comment type="catalytic activity">
    <reaction evidence="1">
        <text>Hydrolysis of alkylated DNA, releasing 3-methyladenine, 3-methylguanine, 7-methylguanine and 7-methyladenine.</text>
        <dbReference type="EC" id="3.2.2.21"/>
    </reaction>
</comment>
<evidence type="ECO:0000313" key="7">
    <source>
        <dbReference type="Proteomes" id="UP000594118"/>
    </source>
</evidence>
<dbReference type="GO" id="GO:0006307">
    <property type="term" value="P:DNA alkylation repair"/>
    <property type="evidence" value="ECO:0007669"/>
    <property type="project" value="TreeGrafter"/>
</dbReference>
<proteinExistence type="predicted"/>
<feature type="domain" description="HhH-GPD" evidence="5">
    <location>
        <begin position="58"/>
        <end position="206"/>
    </location>
</feature>
<accession>A0A7L9WIP0</accession>
<evidence type="ECO:0000256" key="4">
    <source>
        <dbReference type="ARBA" id="ARBA00023204"/>
    </source>
</evidence>
<dbReference type="PANTHER" id="PTHR43003">
    <property type="entry name" value="DNA-3-METHYLADENINE GLYCOSYLASE"/>
    <property type="match status" value="1"/>
</dbReference>
<dbReference type="InterPro" id="IPR011257">
    <property type="entry name" value="DNA_glycosylase"/>
</dbReference>
<dbReference type="GO" id="GO:0005737">
    <property type="term" value="C:cytoplasm"/>
    <property type="evidence" value="ECO:0007669"/>
    <property type="project" value="TreeGrafter"/>
</dbReference>
<dbReference type="SMART" id="SM00478">
    <property type="entry name" value="ENDO3c"/>
    <property type="match status" value="1"/>
</dbReference>
<keyword evidence="3" id="KW-0227">DNA damage</keyword>
<organism evidence="6 7">
    <name type="scientific">Pseudooceanicola spongiae</name>
    <dbReference type="NCBI Taxonomy" id="2613965"/>
    <lineage>
        <taxon>Bacteria</taxon>
        <taxon>Pseudomonadati</taxon>
        <taxon>Pseudomonadota</taxon>
        <taxon>Alphaproteobacteria</taxon>
        <taxon>Rhodobacterales</taxon>
        <taxon>Paracoccaceae</taxon>
        <taxon>Pseudooceanicola</taxon>
    </lineage>
</organism>
<dbReference type="GO" id="GO:0032993">
    <property type="term" value="C:protein-DNA complex"/>
    <property type="evidence" value="ECO:0007669"/>
    <property type="project" value="TreeGrafter"/>
</dbReference>
<dbReference type="AlphaFoldDB" id="A0A7L9WIP0"/>
<protein>
    <recommendedName>
        <fullName evidence="2">DNA-3-methyladenine glycosylase II</fullName>
        <ecNumber evidence="2">3.2.2.21</ecNumber>
    </recommendedName>
</protein>
<evidence type="ECO:0000313" key="6">
    <source>
        <dbReference type="EMBL" id="QOL79812.1"/>
    </source>
</evidence>
<dbReference type="SUPFAM" id="SSF48150">
    <property type="entry name" value="DNA-glycosylase"/>
    <property type="match status" value="1"/>
</dbReference>
<reference evidence="6 7" key="1">
    <citation type="submission" date="2019-10" db="EMBL/GenBank/DDBJ databases">
        <title>Pseudopuniceibacterium sp. HQ09 islated from Antarctica.</title>
        <authorList>
            <person name="Liao L."/>
            <person name="Su S."/>
            <person name="Chen B."/>
            <person name="Yu Y."/>
        </authorList>
    </citation>
    <scope>NUCLEOTIDE SEQUENCE [LARGE SCALE GENOMIC DNA]</scope>
    <source>
        <strain evidence="6 7">HQ09</strain>
    </source>
</reference>
<gene>
    <name evidence="6" type="ORF">F3W81_02640</name>
</gene>
<dbReference type="CDD" id="cd00056">
    <property type="entry name" value="ENDO3c"/>
    <property type="match status" value="1"/>
</dbReference>
<dbReference type="PANTHER" id="PTHR43003:SF5">
    <property type="entry name" value="DNA-3-METHYLADENINE GLYCOSYLASE"/>
    <property type="match status" value="1"/>
</dbReference>
<dbReference type="Gene3D" id="1.10.340.30">
    <property type="entry name" value="Hypothetical protein, domain 2"/>
    <property type="match status" value="1"/>
</dbReference>
<dbReference type="Gene3D" id="1.10.1670.40">
    <property type="match status" value="1"/>
</dbReference>
<evidence type="ECO:0000256" key="3">
    <source>
        <dbReference type="ARBA" id="ARBA00022763"/>
    </source>
</evidence>
<dbReference type="InterPro" id="IPR003265">
    <property type="entry name" value="HhH-GPD_domain"/>
</dbReference>
<dbReference type="InterPro" id="IPR051912">
    <property type="entry name" value="Alkylbase_DNA_Glycosylase/TA"/>
</dbReference>
<dbReference type="KEGG" id="pshq:F3W81_02640"/>
<evidence type="ECO:0000256" key="2">
    <source>
        <dbReference type="ARBA" id="ARBA00012000"/>
    </source>
</evidence>
<dbReference type="Pfam" id="PF00730">
    <property type="entry name" value="HhH-GPD"/>
    <property type="match status" value="1"/>
</dbReference>
<dbReference type="GO" id="GO:0032131">
    <property type="term" value="F:alkylated DNA binding"/>
    <property type="evidence" value="ECO:0007669"/>
    <property type="project" value="TreeGrafter"/>
</dbReference>
<evidence type="ECO:0000259" key="5">
    <source>
        <dbReference type="SMART" id="SM00478"/>
    </source>
</evidence>
<name>A0A7L9WIP0_9RHOB</name>
<evidence type="ECO:0000256" key="1">
    <source>
        <dbReference type="ARBA" id="ARBA00000086"/>
    </source>
</evidence>
<sequence length="214" mass="22672">MGLGLRAMILLESEAVLAQGVAWLADHDAGMAQIAASLPLPPLRRKPQGFASLLNAITGQQVSTASAAAIWGRIEAAGLITPEAVLLAGEDGLRAVGLSRPKIRYALAIAASGLDFASLADLPDEEVIARLVALPGIGRWSAEIYATTALGRPDILPAGDLALQEAARLLYRLDARPKELAFRAMGQAWSPWRGVAARLLWSFYRAETNKEGLA</sequence>
<dbReference type="GO" id="GO:0008725">
    <property type="term" value="F:DNA-3-methyladenine glycosylase activity"/>
    <property type="evidence" value="ECO:0007669"/>
    <property type="project" value="TreeGrafter"/>
</dbReference>
<keyword evidence="7" id="KW-1185">Reference proteome</keyword>
<keyword evidence="4" id="KW-0234">DNA repair</keyword>
<dbReference type="Proteomes" id="UP000594118">
    <property type="component" value="Chromosome"/>
</dbReference>
<dbReference type="EC" id="3.2.2.21" evidence="2"/>
<dbReference type="EMBL" id="CP045201">
    <property type="protein sequence ID" value="QOL79812.1"/>
    <property type="molecule type" value="Genomic_DNA"/>
</dbReference>